<evidence type="ECO:0000313" key="2">
    <source>
        <dbReference type="EMBL" id="RVW13103.1"/>
    </source>
</evidence>
<protein>
    <submittedName>
        <fullName evidence="2">Uncharacterized protein</fullName>
    </submittedName>
</protein>
<feature type="compositionally biased region" description="Low complexity" evidence="1">
    <location>
        <begin position="13"/>
        <end position="25"/>
    </location>
</feature>
<feature type="region of interest" description="Disordered" evidence="1">
    <location>
        <begin position="13"/>
        <end position="64"/>
    </location>
</feature>
<reference evidence="2 3" key="1">
    <citation type="journal article" date="2018" name="PLoS Genet.">
        <title>Population sequencing reveals clonal diversity and ancestral inbreeding in the grapevine cultivar Chardonnay.</title>
        <authorList>
            <person name="Roach M.J."/>
            <person name="Johnson D.L."/>
            <person name="Bohlmann J."/>
            <person name="van Vuuren H.J."/>
            <person name="Jones S.J."/>
            <person name="Pretorius I.S."/>
            <person name="Schmidt S.A."/>
            <person name="Borneman A.R."/>
        </authorList>
    </citation>
    <scope>NUCLEOTIDE SEQUENCE [LARGE SCALE GENOMIC DNA]</scope>
    <source>
        <strain evidence="3">cv. Chardonnay</strain>
        <tissue evidence="2">Leaf</tissue>
    </source>
</reference>
<organism evidence="2 3">
    <name type="scientific">Vitis vinifera</name>
    <name type="common">Grape</name>
    <dbReference type="NCBI Taxonomy" id="29760"/>
    <lineage>
        <taxon>Eukaryota</taxon>
        <taxon>Viridiplantae</taxon>
        <taxon>Streptophyta</taxon>
        <taxon>Embryophyta</taxon>
        <taxon>Tracheophyta</taxon>
        <taxon>Spermatophyta</taxon>
        <taxon>Magnoliopsida</taxon>
        <taxon>eudicotyledons</taxon>
        <taxon>Gunneridae</taxon>
        <taxon>Pentapetalae</taxon>
        <taxon>rosids</taxon>
        <taxon>Vitales</taxon>
        <taxon>Vitaceae</taxon>
        <taxon>Viteae</taxon>
        <taxon>Vitis</taxon>
    </lineage>
</organism>
<evidence type="ECO:0000313" key="3">
    <source>
        <dbReference type="Proteomes" id="UP000288805"/>
    </source>
</evidence>
<gene>
    <name evidence="2" type="ORF">CK203_108678</name>
</gene>
<dbReference type="AlphaFoldDB" id="A0A438BQ65"/>
<accession>A0A438BQ65</accession>
<dbReference type="Proteomes" id="UP000288805">
    <property type="component" value="Unassembled WGS sequence"/>
</dbReference>
<comment type="caution">
    <text evidence="2">The sequence shown here is derived from an EMBL/GenBank/DDBJ whole genome shotgun (WGS) entry which is preliminary data.</text>
</comment>
<dbReference type="EMBL" id="QGNW01002665">
    <property type="protein sequence ID" value="RVW13103.1"/>
    <property type="molecule type" value="Genomic_DNA"/>
</dbReference>
<name>A0A438BQ65_VITVI</name>
<feature type="compositionally biased region" description="Low complexity" evidence="1">
    <location>
        <begin position="37"/>
        <end position="47"/>
    </location>
</feature>
<sequence length="64" mass="6742">MELVGGLFCTSWSPSHGSTTSASTTRAWRAPNKDHTTSASTARAWRALGRGHTTVPKPEATSAT</sequence>
<evidence type="ECO:0000256" key="1">
    <source>
        <dbReference type="SAM" id="MobiDB-lite"/>
    </source>
</evidence>
<proteinExistence type="predicted"/>